<evidence type="ECO:0000313" key="2">
    <source>
        <dbReference type="EMBL" id="KEQ25946.1"/>
    </source>
</evidence>
<gene>
    <name evidence="2" type="ORF">ET33_35735</name>
</gene>
<dbReference type="InterPro" id="IPR040570">
    <property type="entry name" value="LAL_C2"/>
</dbReference>
<protein>
    <recommendedName>
        <fullName evidence="1">L-amino acid ligase C-terminal domain-containing protein</fullName>
    </recommendedName>
</protein>
<dbReference type="AlphaFoldDB" id="A0A081P5H3"/>
<reference evidence="2 3" key="1">
    <citation type="submission" date="2014-06" db="EMBL/GenBank/DDBJ databases">
        <title>Draft genome sequence of Paenibacillus sp. MSt1.</title>
        <authorList>
            <person name="Aw Y.K."/>
            <person name="Ong K.S."/>
            <person name="Gan H.M."/>
            <person name="Lee S.M."/>
        </authorList>
    </citation>
    <scope>NUCLEOTIDE SEQUENCE [LARGE SCALE GENOMIC DNA]</scope>
    <source>
        <strain evidence="2 3">MSt1</strain>
    </source>
</reference>
<evidence type="ECO:0000259" key="1">
    <source>
        <dbReference type="Pfam" id="PF18603"/>
    </source>
</evidence>
<proteinExistence type="predicted"/>
<sequence>MSLSLIPKPGCLKEIKYKGLANISEVVLIDLLVKEGDTIPTIVESTQRKGYILFTANDIKDMYEVADKICDNITFVYQDLSEWKPSFKKIFKETISENQAWEREDRGSGWQAYGSI</sequence>
<accession>A0A081P5H3</accession>
<feature type="domain" description="L-amino acid ligase C-terminal" evidence="1">
    <location>
        <begin position="6"/>
        <end position="77"/>
    </location>
</feature>
<dbReference type="Proteomes" id="UP000028123">
    <property type="component" value="Unassembled WGS sequence"/>
</dbReference>
<comment type="caution">
    <text evidence="2">The sequence shown here is derived from an EMBL/GenBank/DDBJ whole genome shotgun (WGS) entry which is preliminary data.</text>
</comment>
<dbReference type="EMBL" id="JNVM01000008">
    <property type="protein sequence ID" value="KEQ25946.1"/>
    <property type="molecule type" value="Genomic_DNA"/>
</dbReference>
<organism evidence="2 3">
    <name type="scientific">Paenibacillus tyrfis</name>
    <dbReference type="NCBI Taxonomy" id="1501230"/>
    <lineage>
        <taxon>Bacteria</taxon>
        <taxon>Bacillati</taxon>
        <taxon>Bacillota</taxon>
        <taxon>Bacilli</taxon>
        <taxon>Bacillales</taxon>
        <taxon>Paenibacillaceae</taxon>
        <taxon>Paenibacillus</taxon>
    </lineage>
</organism>
<evidence type="ECO:0000313" key="3">
    <source>
        <dbReference type="Proteomes" id="UP000028123"/>
    </source>
</evidence>
<dbReference type="eggNOG" id="COG0151">
    <property type="taxonomic scope" value="Bacteria"/>
</dbReference>
<dbReference type="Gene3D" id="3.30.470.20">
    <property type="entry name" value="ATP-grasp fold, B domain"/>
    <property type="match status" value="1"/>
</dbReference>
<keyword evidence="3" id="KW-1185">Reference proteome</keyword>
<dbReference type="Pfam" id="PF18603">
    <property type="entry name" value="LAL_C2"/>
    <property type="match status" value="1"/>
</dbReference>
<name>A0A081P5H3_9BACL</name>